<proteinExistence type="predicted"/>
<name>A0A4V2W3N1_9GAMM</name>
<evidence type="ECO:0000313" key="2">
    <source>
        <dbReference type="Proteomes" id="UP000295719"/>
    </source>
</evidence>
<sequence length="60" mass="6667">MRRVTLNYFVQMRVGPDGAWTGNHTGFFTTPRWYQDSMLSLPDSPLTPVGAACSQVLYAG</sequence>
<protein>
    <submittedName>
        <fullName evidence="1">Uncharacterized protein</fullName>
    </submittedName>
</protein>
<accession>A0A4V2W3N1</accession>
<comment type="caution">
    <text evidence="1">The sequence shown here is derived from an EMBL/GenBank/DDBJ whole genome shotgun (WGS) entry which is preliminary data.</text>
</comment>
<gene>
    <name evidence="1" type="ORF">EDC52_11133</name>
</gene>
<dbReference type="Proteomes" id="UP000295719">
    <property type="component" value="Unassembled WGS sequence"/>
</dbReference>
<dbReference type="EMBL" id="SMCR01000011">
    <property type="protein sequence ID" value="TCV92589.1"/>
    <property type="molecule type" value="Genomic_DNA"/>
</dbReference>
<organism evidence="1 2">
    <name type="scientific">Biostraticola tofi</name>
    <dbReference type="NCBI Taxonomy" id="466109"/>
    <lineage>
        <taxon>Bacteria</taxon>
        <taxon>Pseudomonadati</taxon>
        <taxon>Pseudomonadota</taxon>
        <taxon>Gammaproteobacteria</taxon>
        <taxon>Enterobacterales</taxon>
        <taxon>Bruguierivoracaceae</taxon>
        <taxon>Biostraticola</taxon>
    </lineage>
</organism>
<reference evidence="1 2" key="1">
    <citation type="submission" date="2019-03" db="EMBL/GenBank/DDBJ databases">
        <title>Genomic Encyclopedia of Type Strains, Phase IV (KMG-IV): sequencing the most valuable type-strain genomes for metagenomic binning, comparative biology and taxonomic classification.</title>
        <authorList>
            <person name="Goeker M."/>
        </authorList>
    </citation>
    <scope>NUCLEOTIDE SEQUENCE [LARGE SCALE GENOMIC DNA]</scope>
    <source>
        <strain evidence="1 2">DSM 19580</strain>
    </source>
</reference>
<evidence type="ECO:0000313" key="1">
    <source>
        <dbReference type="EMBL" id="TCV92589.1"/>
    </source>
</evidence>
<dbReference type="AlphaFoldDB" id="A0A4V2W3N1"/>
<keyword evidence="2" id="KW-1185">Reference proteome</keyword>